<evidence type="ECO:0000259" key="1">
    <source>
        <dbReference type="Pfam" id="PF00149"/>
    </source>
</evidence>
<dbReference type="Pfam" id="PF00149">
    <property type="entry name" value="Metallophos"/>
    <property type="match status" value="1"/>
</dbReference>
<dbReference type="InterPro" id="IPR004843">
    <property type="entry name" value="Calcineurin-like_PHP"/>
</dbReference>
<dbReference type="Proteomes" id="UP000485621">
    <property type="component" value="Unassembled WGS sequence"/>
</dbReference>
<dbReference type="InterPro" id="IPR029052">
    <property type="entry name" value="Metallo-depent_PP-like"/>
</dbReference>
<dbReference type="GO" id="GO:0016787">
    <property type="term" value="F:hydrolase activity"/>
    <property type="evidence" value="ECO:0007669"/>
    <property type="project" value="InterPro"/>
</dbReference>
<sequence>MIKLIQKDFFIDHAIPTAYYEFVSDEDMVVFPISDLHVDSVDFYEEFYNYIRAQIQELNAYVFVNGDILDIGFFDNFKSMNEVKLRGAEKEKALRELLYSFKDYTLGILEGNHDERIEKRCGWNPIRDIVSNELEIPYSNDILFTIIKINNIEYTCYCAHGSGSGTTKGGQANMLNRSKNVVVNSDLYFLGHTHNPININFSNYVYFPNSKKLSITNGRQYITPAFLKHASYAKKYGLEPPNYTYYWFTLSHTEKSITETSRVFGGENHAIVGRK</sequence>
<gene>
    <name evidence="2" type="ORF">BWY04_01041</name>
</gene>
<accession>A0A1V5ZLZ4</accession>
<evidence type="ECO:0000313" key="2">
    <source>
        <dbReference type="EMBL" id="OQB41078.1"/>
    </source>
</evidence>
<dbReference type="EMBL" id="MWDB01000024">
    <property type="protein sequence ID" value="OQB41078.1"/>
    <property type="molecule type" value="Genomic_DNA"/>
</dbReference>
<dbReference type="AlphaFoldDB" id="A0A1V5ZLZ4"/>
<reference evidence="2" key="1">
    <citation type="submission" date="2017-02" db="EMBL/GenBank/DDBJ databases">
        <title>Delving into the versatile metabolic prowess of the omnipresent phylum Bacteroidetes.</title>
        <authorList>
            <person name="Nobu M.K."/>
            <person name="Mei R."/>
            <person name="Narihiro T."/>
            <person name="Kuroda K."/>
            <person name="Liu W.-T."/>
        </authorList>
    </citation>
    <scope>NUCLEOTIDE SEQUENCE</scope>
    <source>
        <strain evidence="2">ADurb.Bin160</strain>
    </source>
</reference>
<protein>
    <submittedName>
        <fullName evidence="2">Calcineurin-like phosphoesterase superfamily domain protein</fullName>
    </submittedName>
</protein>
<name>A0A1V5ZLZ4_9BACT</name>
<dbReference type="Gene3D" id="3.60.21.10">
    <property type="match status" value="1"/>
</dbReference>
<organism evidence="2">
    <name type="scientific">candidate division CPR1 bacterium ADurb.Bin160</name>
    <dbReference type="NCBI Taxonomy" id="1852826"/>
    <lineage>
        <taxon>Bacteria</taxon>
        <taxon>candidate division CPR1</taxon>
    </lineage>
</organism>
<feature type="domain" description="Calcineurin-like phosphoesterase" evidence="1">
    <location>
        <begin position="33"/>
        <end position="198"/>
    </location>
</feature>
<proteinExistence type="predicted"/>
<dbReference type="SUPFAM" id="SSF56300">
    <property type="entry name" value="Metallo-dependent phosphatases"/>
    <property type="match status" value="1"/>
</dbReference>
<comment type="caution">
    <text evidence="2">The sequence shown here is derived from an EMBL/GenBank/DDBJ whole genome shotgun (WGS) entry which is preliminary data.</text>
</comment>